<accession>A0A4Y2DUL0</accession>
<evidence type="ECO:0000313" key="2">
    <source>
        <dbReference type="Proteomes" id="UP000499080"/>
    </source>
</evidence>
<reference evidence="1 2" key="1">
    <citation type="journal article" date="2019" name="Sci. Rep.">
        <title>Orb-weaving spider Araneus ventricosus genome elucidates the spidroin gene catalogue.</title>
        <authorList>
            <person name="Kono N."/>
            <person name="Nakamura H."/>
            <person name="Ohtoshi R."/>
            <person name="Moran D.A.P."/>
            <person name="Shinohara A."/>
            <person name="Yoshida Y."/>
            <person name="Fujiwara M."/>
            <person name="Mori M."/>
            <person name="Tomita M."/>
            <person name="Arakawa K."/>
        </authorList>
    </citation>
    <scope>NUCLEOTIDE SEQUENCE [LARGE SCALE GENOMIC DNA]</scope>
</reference>
<dbReference type="AlphaFoldDB" id="A0A4Y2DUL0"/>
<organism evidence="1 2">
    <name type="scientific">Araneus ventricosus</name>
    <name type="common">Orbweaver spider</name>
    <name type="synonym">Epeira ventricosa</name>
    <dbReference type="NCBI Taxonomy" id="182803"/>
    <lineage>
        <taxon>Eukaryota</taxon>
        <taxon>Metazoa</taxon>
        <taxon>Ecdysozoa</taxon>
        <taxon>Arthropoda</taxon>
        <taxon>Chelicerata</taxon>
        <taxon>Arachnida</taxon>
        <taxon>Araneae</taxon>
        <taxon>Araneomorphae</taxon>
        <taxon>Entelegynae</taxon>
        <taxon>Araneoidea</taxon>
        <taxon>Araneidae</taxon>
        <taxon>Araneus</taxon>
    </lineage>
</organism>
<gene>
    <name evidence="1" type="ORF">AVEN_261679_1</name>
</gene>
<keyword evidence="2" id="KW-1185">Reference proteome</keyword>
<proteinExistence type="predicted"/>
<dbReference type="EMBL" id="BGPR01000444">
    <property type="protein sequence ID" value="GBM20550.1"/>
    <property type="molecule type" value="Genomic_DNA"/>
</dbReference>
<dbReference type="Proteomes" id="UP000499080">
    <property type="component" value="Unassembled WGS sequence"/>
</dbReference>
<sequence>MSMSRRKFLVLYDSSPMSLTEEESLALYESLIKGSLSERKSLVLPVPTTKCLLVKGHFPNSCSGVPYKMSMSEESPYVC</sequence>
<protein>
    <submittedName>
        <fullName evidence="1">Uncharacterized protein</fullName>
    </submittedName>
</protein>
<evidence type="ECO:0000313" key="1">
    <source>
        <dbReference type="EMBL" id="GBM20550.1"/>
    </source>
</evidence>
<comment type="caution">
    <text evidence="1">The sequence shown here is derived from an EMBL/GenBank/DDBJ whole genome shotgun (WGS) entry which is preliminary data.</text>
</comment>
<name>A0A4Y2DUL0_ARAVE</name>